<evidence type="ECO:0000256" key="1">
    <source>
        <dbReference type="SAM" id="MobiDB-lite"/>
    </source>
</evidence>
<dbReference type="OrthoDB" id="2393565at2759"/>
<dbReference type="AlphaFoldDB" id="A0A9N8VR58"/>
<feature type="compositionally biased region" description="Basic and acidic residues" evidence="1">
    <location>
        <begin position="74"/>
        <end position="88"/>
    </location>
</feature>
<keyword evidence="2" id="KW-0812">Transmembrane</keyword>
<feature type="compositionally biased region" description="Polar residues" evidence="1">
    <location>
        <begin position="16"/>
        <end position="29"/>
    </location>
</feature>
<feature type="transmembrane region" description="Helical" evidence="2">
    <location>
        <begin position="307"/>
        <end position="330"/>
    </location>
</feature>
<comment type="caution">
    <text evidence="3">The sequence shown here is derived from an EMBL/GenBank/DDBJ whole genome shotgun (WGS) entry which is preliminary data.</text>
</comment>
<keyword evidence="2" id="KW-1133">Transmembrane helix</keyword>
<organism evidence="3 4">
    <name type="scientific">Diversispora eburnea</name>
    <dbReference type="NCBI Taxonomy" id="1213867"/>
    <lineage>
        <taxon>Eukaryota</taxon>
        <taxon>Fungi</taxon>
        <taxon>Fungi incertae sedis</taxon>
        <taxon>Mucoromycota</taxon>
        <taxon>Glomeromycotina</taxon>
        <taxon>Glomeromycetes</taxon>
        <taxon>Diversisporales</taxon>
        <taxon>Diversisporaceae</taxon>
        <taxon>Diversispora</taxon>
    </lineage>
</organism>
<feature type="transmembrane region" description="Helical" evidence="2">
    <location>
        <begin position="392"/>
        <end position="409"/>
    </location>
</feature>
<name>A0A9N8VR58_9GLOM</name>
<feature type="transmembrane region" description="Helical" evidence="2">
    <location>
        <begin position="360"/>
        <end position="385"/>
    </location>
</feature>
<feature type="compositionally biased region" description="Polar residues" evidence="1">
    <location>
        <begin position="54"/>
        <end position="72"/>
    </location>
</feature>
<feature type="region of interest" description="Disordered" evidence="1">
    <location>
        <begin position="112"/>
        <end position="213"/>
    </location>
</feature>
<feature type="region of interest" description="Disordered" evidence="1">
    <location>
        <begin position="1"/>
        <end position="88"/>
    </location>
</feature>
<evidence type="ECO:0000256" key="2">
    <source>
        <dbReference type="SAM" id="Phobius"/>
    </source>
</evidence>
<feature type="compositionally biased region" description="Pro residues" evidence="1">
    <location>
        <begin position="1"/>
        <end position="15"/>
    </location>
</feature>
<accession>A0A9N8VR58</accession>
<feature type="compositionally biased region" description="Polar residues" evidence="1">
    <location>
        <begin position="139"/>
        <end position="149"/>
    </location>
</feature>
<proteinExistence type="predicted"/>
<feature type="compositionally biased region" description="Low complexity" evidence="1">
    <location>
        <begin position="114"/>
        <end position="127"/>
    </location>
</feature>
<evidence type="ECO:0000313" key="4">
    <source>
        <dbReference type="Proteomes" id="UP000789706"/>
    </source>
</evidence>
<protein>
    <submittedName>
        <fullName evidence="3">3432_t:CDS:1</fullName>
    </submittedName>
</protein>
<keyword evidence="2" id="KW-0472">Membrane</keyword>
<keyword evidence="4" id="KW-1185">Reference proteome</keyword>
<evidence type="ECO:0000313" key="3">
    <source>
        <dbReference type="EMBL" id="CAG8456958.1"/>
    </source>
</evidence>
<gene>
    <name evidence="3" type="ORF">DEBURN_LOCUS2467</name>
</gene>
<reference evidence="3" key="1">
    <citation type="submission" date="2021-06" db="EMBL/GenBank/DDBJ databases">
        <authorList>
            <person name="Kallberg Y."/>
            <person name="Tangrot J."/>
            <person name="Rosling A."/>
        </authorList>
    </citation>
    <scope>NUCLEOTIDE SEQUENCE</scope>
    <source>
        <strain evidence="3">AZ414A</strain>
    </source>
</reference>
<feature type="transmembrane region" description="Helical" evidence="2">
    <location>
        <begin position="415"/>
        <end position="435"/>
    </location>
</feature>
<sequence length="441" mass="49061">MSGPQCNPPGGPPPSRRTQCCQGTPSGQYVPQYGPPPTEMSRQYNTGKLPLPPTTTNIEVHQSSQSPPQVTITEPRRVDTSIPPEKRNFTQITSIKQIWRMPIFYEGSPPYNLSDSPLPSSQPFQPQYNLSDNPPPGSQPFQPQYNLSDNPPPGSQPFLPQYNNQGLPSQYNPPQSPPPTNLYNNPPQSPPPTNLYNNPPQGPPPTNLYNNLPQGVPRYVPPQVTVPYIPGPPGNVDTSIPPEKRSFTQITSIEQIWRMSLFYEGRPTWKLWLGQLLQETTALHMYLHAAFIPIPVIQSALIPDVRFILVLITIVVTTTTVLIIQLLLPLPPPAQHMYLHAAFIPIPVIQSSLIPDVSFILVPIHIVIYTTTVLVIHLFLYLLLLLPPAQHMYLHAAFIPIPVIESALLLDVKFILVLIPIVVTTTTVLLINTVLTVNYTL</sequence>
<dbReference type="EMBL" id="CAJVPK010000135">
    <property type="protein sequence ID" value="CAG8456958.1"/>
    <property type="molecule type" value="Genomic_DNA"/>
</dbReference>
<dbReference type="Proteomes" id="UP000789706">
    <property type="component" value="Unassembled WGS sequence"/>
</dbReference>